<feature type="binding site" evidence="22">
    <location>
        <position position="197"/>
    </location>
    <ligand>
        <name>Ca(2+)</name>
        <dbReference type="ChEBI" id="CHEBI:29108"/>
        <label>3</label>
    </ligand>
</feature>
<comment type="similarity">
    <text evidence="2">Belongs to the peptidase M10A family.</text>
</comment>
<evidence type="ECO:0000256" key="4">
    <source>
        <dbReference type="ARBA" id="ARBA00022475"/>
    </source>
</evidence>
<feature type="domain" description="VWFD" evidence="32">
    <location>
        <begin position="1732"/>
        <end position="1936"/>
    </location>
</feature>
<dbReference type="FunFam" id="2.10.25.10:FF:000565">
    <property type="entry name" value="Predicted protein"/>
    <property type="match status" value="1"/>
</dbReference>
<dbReference type="InterPro" id="IPR000742">
    <property type="entry name" value="EGF"/>
</dbReference>
<protein>
    <submittedName>
        <fullName evidence="33">Uncharacterized protein</fullName>
    </submittedName>
</protein>
<dbReference type="OrthoDB" id="406838at2759"/>
<dbReference type="Gene3D" id="2.40.155.10">
    <property type="entry name" value="Green fluorescent protein"/>
    <property type="match status" value="1"/>
</dbReference>
<dbReference type="GO" id="GO:0080090">
    <property type="term" value="P:regulation of primary metabolic process"/>
    <property type="evidence" value="ECO:0007669"/>
    <property type="project" value="UniProtKB-ARBA"/>
</dbReference>
<dbReference type="Proteomes" id="UP000887568">
    <property type="component" value="Unplaced"/>
</dbReference>
<dbReference type="PROSITE" id="PS51220">
    <property type="entry name" value="NIDO"/>
    <property type="match status" value="3"/>
</dbReference>
<dbReference type="InterPro" id="IPR000152">
    <property type="entry name" value="EGF-type_Asp/Asn_hydroxyl_site"/>
</dbReference>
<keyword evidence="12" id="KW-0221">Differentiation</keyword>
<feature type="binding site" description="in inhibited form" evidence="22">
    <location>
        <position position="82"/>
    </location>
    <ligand>
        <name>Zn(2+)</name>
        <dbReference type="ChEBI" id="CHEBI:29105"/>
        <label>2</label>
        <note>catalytic</note>
    </ligand>
</feature>
<evidence type="ECO:0000256" key="18">
    <source>
        <dbReference type="ARBA" id="ARBA00023136"/>
    </source>
</evidence>
<dbReference type="InterPro" id="IPR015919">
    <property type="entry name" value="Cadherin-like_sf"/>
</dbReference>
<feature type="binding site" evidence="22">
    <location>
        <position position="227"/>
    </location>
    <ligand>
        <name>Zn(2+)</name>
        <dbReference type="ChEBI" id="CHEBI:29105"/>
        <label>2</label>
        <note>catalytic</note>
    </ligand>
</feature>
<dbReference type="SUPFAM" id="SSF57196">
    <property type="entry name" value="EGF/Laminin"/>
    <property type="match status" value="4"/>
</dbReference>
<dbReference type="GO" id="GO:0004222">
    <property type="term" value="F:metalloendopeptidase activity"/>
    <property type="evidence" value="ECO:0007669"/>
    <property type="project" value="InterPro"/>
</dbReference>
<feature type="disulfide bond" evidence="23">
    <location>
        <begin position="2755"/>
        <end position="2764"/>
    </location>
</feature>
<evidence type="ECO:0000256" key="6">
    <source>
        <dbReference type="ARBA" id="ARBA00022553"/>
    </source>
</evidence>
<dbReference type="FunFam" id="2.10.25.10:FF:000122">
    <property type="entry name" value="Protein crumbs homolog 2"/>
    <property type="match status" value="1"/>
</dbReference>
<feature type="compositionally biased region" description="Polar residues" evidence="24">
    <location>
        <begin position="2442"/>
        <end position="2453"/>
    </location>
</feature>
<feature type="binding site" evidence="22">
    <location>
        <position position="174"/>
    </location>
    <ligand>
        <name>Ca(2+)</name>
        <dbReference type="ChEBI" id="CHEBI:29108"/>
        <label>3</label>
    </ligand>
</feature>
<keyword evidence="4" id="KW-1003">Cell membrane</keyword>
<evidence type="ECO:0000259" key="32">
    <source>
        <dbReference type="PROSITE" id="PS51233"/>
    </source>
</evidence>
<dbReference type="PROSITE" id="PS00010">
    <property type="entry name" value="ASX_HYDROXYL"/>
    <property type="match status" value="3"/>
</dbReference>
<dbReference type="RefSeq" id="XP_038045828.1">
    <property type="nucleotide sequence ID" value="XM_038189900.1"/>
</dbReference>
<dbReference type="Pfam" id="PF23263">
    <property type="entry name" value="C8-3_MUC4"/>
    <property type="match status" value="1"/>
</dbReference>
<dbReference type="Pfam" id="PF00413">
    <property type="entry name" value="Peptidase_M10"/>
    <property type="match status" value="1"/>
</dbReference>
<dbReference type="PANTHER" id="PTHR13802:SF52">
    <property type="entry name" value="MUCIN-4"/>
    <property type="match status" value="1"/>
</dbReference>
<evidence type="ECO:0000256" key="1">
    <source>
        <dbReference type="ARBA" id="ARBA00004247"/>
    </source>
</evidence>
<dbReference type="GO" id="GO:0016324">
    <property type="term" value="C:apical plasma membrane"/>
    <property type="evidence" value="ECO:0007669"/>
    <property type="project" value="UniProtKB-SubCell"/>
</dbReference>
<evidence type="ECO:0000256" key="12">
    <source>
        <dbReference type="ARBA" id="ARBA00022782"/>
    </source>
</evidence>
<feature type="chain" id="PRO_5036757465" evidence="26">
    <location>
        <begin position="18"/>
        <end position="2910"/>
    </location>
</feature>
<keyword evidence="9 22" id="KW-0479">Metal-binding</keyword>
<keyword evidence="6" id="KW-0597">Phosphoprotein</keyword>
<feature type="disulfide bond" evidence="23">
    <location>
        <begin position="941"/>
        <end position="950"/>
    </location>
</feature>
<dbReference type="InterPro" id="IPR001846">
    <property type="entry name" value="VWF_type-D"/>
</dbReference>
<dbReference type="GO" id="GO:0051241">
    <property type="term" value="P:negative regulation of multicellular organismal process"/>
    <property type="evidence" value="ECO:0007669"/>
    <property type="project" value="UniProtKB-ARBA"/>
</dbReference>
<feature type="binding site" evidence="22">
    <location>
        <position position="197"/>
    </location>
    <ligand>
        <name>Ca(2+)</name>
        <dbReference type="ChEBI" id="CHEBI:29108"/>
        <label>1</label>
    </ligand>
</feature>
<dbReference type="Pfam" id="PF12947">
    <property type="entry name" value="EGF_3"/>
    <property type="match status" value="1"/>
</dbReference>
<dbReference type="GeneID" id="119720271"/>
<feature type="binding site" evidence="22">
    <location>
        <position position="157"/>
    </location>
    <ligand>
        <name>Ca(2+)</name>
        <dbReference type="ChEBI" id="CHEBI:29108"/>
        <label>2</label>
    </ligand>
</feature>
<evidence type="ECO:0000256" key="22">
    <source>
        <dbReference type="PIRSR" id="PIRSR621190-2"/>
    </source>
</evidence>
<dbReference type="InterPro" id="IPR024079">
    <property type="entry name" value="MetalloPept_cat_dom_sf"/>
</dbReference>
<dbReference type="PROSITE" id="PS50024">
    <property type="entry name" value="SEA"/>
    <property type="match status" value="1"/>
</dbReference>
<feature type="domain" description="HYR" evidence="29">
    <location>
        <begin position="997"/>
        <end position="1088"/>
    </location>
</feature>
<comment type="cofactor">
    <cofactor evidence="22">
        <name>Ca(2+)</name>
        <dbReference type="ChEBI" id="CHEBI:29108"/>
    </cofactor>
    <text evidence="22">Can bind about 5 Ca(2+) ions per subunit.</text>
</comment>
<dbReference type="CDD" id="cd04278">
    <property type="entry name" value="ZnMc_MMP"/>
    <property type="match status" value="1"/>
</dbReference>
<evidence type="ECO:0000259" key="31">
    <source>
        <dbReference type="PROSITE" id="PS51220"/>
    </source>
</evidence>
<dbReference type="PROSITE" id="PS01187">
    <property type="entry name" value="EGF_CA"/>
    <property type="match status" value="3"/>
</dbReference>
<dbReference type="InterPro" id="IPR009017">
    <property type="entry name" value="GFP"/>
</dbReference>
<keyword evidence="17" id="KW-0482">Metalloprotease</keyword>
<evidence type="ECO:0000256" key="13">
    <source>
        <dbReference type="ARBA" id="ARBA00022801"/>
    </source>
</evidence>
<evidence type="ECO:0000256" key="21">
    <source>
        <dbReference type="PIRSR" id="PIRSR621190-1"/>
    </source>
</evidence>
<dbReference type="Pfam" id="PF00094">
    <property type="entry name" value="VWD"/>
    <property type="match status" value="1"/>
</dbReference>
<dbReference type="Gene3D" id="3.40.390.10">
    <property type="entry name" value="Collagenase (Catalytic Domain)"/>
    <property type="match status" value="1"/>
</dbReference>
<feature type="compositionally biased region" description="Polar residues" evidence="24">
    <location>
        <begin position="2399"/>
        <end position="2414"/>
    </location>
</feature>
<feature type="binding site" evidence="22">
    <location>
        <position position="235"/>
    </location>
    <ligand>
        <name>Zn(2+)</name>
        <dbReference type="ChEBI" id="CHEBI:29105"/>
        <label>2</label>
        <note>catalytic</note>
    </ligand>
</feature>
<feature type="domain" description="NIDO" evidence="31">
    <location>
        <begin position="1417"/>
        <end position="1570"/>
    </location>
</feature>
<feature type="compositionally biased region" description="Low complexity" evidence="24">
    <location>
        <begin position="2247"/>
        <end position="2284"/>
    </location>
</feature>
<evidence type="ECO:0000256" key="9">
    <source>
        <dbReference type="ARBA" id="ARBA00022723"/>
    </source>
</evidence>
<dbReference type="InterPro" id="IPR013783">
    <property type="entry name" value="Ig-like_fold"/>
</dbReference>
<accession>A0A913Z1Y2</accession>
<feature type="domain" description="NIDO" evidence="31">
    <location>
        <begin position="743"/>
        <end position="903"/>
    </location>
</feature>
<dbReference type="InterPro" id="IPR001881">
    <property type="entry name" value="EGF-like_Ca-bd_dom"/>
</dbReference>
<dbReference type="GO" id="GO:0051093">
    <property type="term" value="P:negative regulation of developmental process"/>
    <property type="evidence" value="ECO:0007669"/>
    <property type="project" value="UniProtKB-ARBA"/>
</dbReference>
<evidence type="ECO:0000256" key="5">
    <source>
        <dbReference type="ARBA" id="ARBA00022536"/>
    </source>
</evidence>
<feature type="domain" description="EGF-like" evidence="28">
    <location>
        <begin position="915"/>
        <end position="951"/>
    </location>
</feature>
<feature type="region of interest" description="Disordered" evidence="24">
    <location>
        <begin position="588"/>
        <end position="664"/>
    </location>
</feature>
<evidence type="ECO:0000313" key="34">
    <source>
        <dbReference type="Proteomes" id="UP000887568"/>
    </source>
</evidence>
<proteinExistence type="inferred from homology"/>
<dbReference type="InterPro" id="IPR003410">
    <property type="entry name" value="HYR_dom"/>
</dbReference>
<feature type="region of interest" description="Disordered" evidence="24">
    <location>
        <begin position="2247"/>
        <end position="2514"/>
    </location>
</feature>
<feature type="binding site" evidence="22">
    <location>
        <position position="217"/>
    </location>
    <ligand>
        <name>Zn(2+)</name>
        <dbReference type="ChEBI" id="CHEBI:29105"/>
        <label>2</label>
        <note>catalytic</note>
    </ligand>
</feature>
<evidence type="ECO:0000256" key="2">
    <source>
        <dbReference type="ARBA" id="ARBA00010370"/>
    </source>
</evidence>
<dbReference type="InterPro" id="IPR018097">
    <property type="entry name" value="EGF_Ca-bd_CS"/>
</dbReference>
<evidence type="ECO:0000256" key="10">
    <source>
        <dbReference type="ARBA" id="ARBA00022729"/>
    </source>
</evidence>
<evidence type="ECO:0000256" key="26">
    <source>
        <dbReference type="SAM" id="SignalP"/>
    </source>
</evidence>
<evidence type="ECO:0000256" key="15">
    <source>
        <dbReference type="ARBA" id="ARBA00022837"/>
    </source>
</evidence>
<reference evidence="33" key="1">
    <citation type="submission" date="2022-11" db="UniProtKB">
        <authorList>
            <consortium name="EnsemblMetazoa"/>
        </authorList>
    </citation>
    <scope>IDENTIFICATION</scope>
</reference>
<dbReference type="PROSITE" id="PS50825">
    <property type="entry name" value="HYR"/>
    <property type="match status" value="1"/>
</dbReference>
<name>A0A913Z1Y2_PATMI</name>
<feature type="binding site" evidence="22">
    <location>
        <position position="194"/>
    </location>
    <ligand>
        <name>Ca(2+)</name>
        <dbReference type="ChEBI" id="CHEBI:29108"/>
        <label>3</label>
    </ligand>
</feature>
<dbReference type="GO" id="GO:0060255">
    <property type="term" value="P:regulation of macromolecule metabolic process"/>
    <property type="evidence" value="ECO:0007669"/>
    <property type="project" value="UniProtKB-ARBA"/>
</dbReference>
<evidence type="ECO:0000256" key="16">
    <source>
        <dbReference type="ARBA" id="ARBA00022989"/>
    </source>
</evidence>
<dbReference type="PROSITE" id="PS51233">
    <property type="entry name" value="VWFD"/>
    <property type="match status" value="1"/>
</dbReference>
<dbReference type="InterPro" id="IPR006026">
    <property type="entry name" value="Peptidase_Metallo"/>
</dbReference>
<dbReference type="Gene3D" id="2.10.25.10">
    <property type="entry name" value="Laminin"/>
    <property type="match status" value="6"/>
</dbReference>
<dbReference type="GO" id="GO:0006508">
    <property type="term" value="P:proteolysis"/>
    <property type="evidence" value="ECO:0007669"/>
    <property type="project" value="UniProtKB-KW"/>
</dbReference>
<dbReference type="GO" id="GO:0005509">
    <property type="term" value="F:calcium ion binding"/>
    <property type="evidence" value="ECO:0007669"/>
    <property type="project" value="InterPro"/>
</dbReference>
<dbReference type="GO" id="GO:0008270">
    <property type="term" value="F:zinc ion binding"/>
    <property type="evidence" value="ECO:0007669"/>
    <property type="project" value="InterPro"/>
</dbReference>
<organism evidence="33 34">
    <name type="scientific">Patiria miniata</name>
    <name type="common">Bat star</name>
    <name type="synonym">Asterina miniata</name>
    <dbReference type="NCBI Taxonomy" id="46514"/>
    <lineage>
        <taxon>Eukaryota</taxon>
        <taxon>Metazoa</taxon>
        <taxon>Echinodermata</taxon>
        <taxon>Eleutherozoa</taxon>
        <taxon>Asterozoa</taxon>
        <taxon>Asteroidea</taxon>
        <taxon>Valvatacea</taxon>
        <taxon>Valvatida</taxon>
        <taxon>Asterinidae</taxon>
        <taxon>Patiria</taxon>
    </lineage>
</organism>
<evidence type="ECO:0000256" key="19">
    <source>
        <dbReference type="ARBA" id="ARBA00023157"/>
    </source>
</evidence>
<keyword evidence="5 23" id="KW-0245">EGF-like domain</keyword>
<dbReference type="SUPFAM" id="SSF47090">
    <property type="entry name" value="PGBD-like"/>
    <property type="match status" value="1"/>
</dbReference>
<evidence type="ECO:0000256" key="11">
    <source>
        <dbReference type="ARBA" id="ARBA00022737"/>
    </source>
</evidence>
<dbReference type="PROSITE" id="PS50026">
    <property type="entry name" value="EGF_3"/>
    <property type="match status" value="4"/>
</dbReference>
<feature type="binding site" evidence="22">
    <location>
        <position position="167"/>
    </location>
    <ligand>
        <name>Zn(2+)</name>
        <dbReference type="ChEBI" id="CHEBI:29105"/>
        <label>1</label>
    </ligand>
</feature>
<evidence type="ECO:0000259" key="30">
    <source>
        <dbReference type="PROSITE" id="PS50856"/>
    </source>
</evidence>
<evidence type="ECO:0000256" key="7">
    <source>
        <dbReference type="ARBA" id="ARBA00022670"/>
    </source>
</evidence>
<dbReference type="GO" id="GO:0031012">
    <property type="term" value="C:extracellular matrix"/>
    <property type="evidence" value="ECO:0007669"/>
    <property type="project" value="InterPro"/>
</dbReference>
<evidence type="ECO:0000259" key="27">
    <source>
        <dbReference type="PROSITE" id="PS50024"/>
    </source>
</evidence>
<evidence type="ECO:0000256" key="17">
    <source>
        <dbReference type="ARBA" id="ARBA00023049"/>
    </source>
</evidence>
<dbReference type="InterPro" id="IPR021190">
    <property type="entry name" value="Pept_M10A"/>
</dbReference>
<evidence type="ECO:0000256" key="8">
    <source>
        <dbReference type="ARBA" id="ARBA00022692"/>
    </source>
</evidence>
<feature type="compositionally biased region" description="Low complexity" evidence="24">
    <location>
        <begin position="601"/>
        <end position="618"/>
    </location>
</feature>
<dbReference type="SMART" id="SM00216">
    <property type="entry name" value="VWD"/>
    <property type="match status" value="1"/>
</dbReference>
<dbReference type="GO" id="GO:0008593">
    <property type="term" value="P:regulation of Notch signaling pathway"/>
    <property type="evidence" value="ECO:0007669"/>
    <property type="project" value="UniProtKB-ARBA"/>
</dbReference>
<dbReference type="InterPro" id="IPR033739">
    <property type="entry name" value="M10A_MMP"/>
</dbReference>
<dbReference type="InterPro" id="IPR005533">
    <property type="entry name" value="AMOP_dom"/>
</dbReference>
<feature type="domain" description="NIDO" evidence="31">
    <location>
        <begin position="353"/>
        <end position="513"/>
    </location>
</feature>
<keyword evidence="34" id="KW-1185">Reference proteome</keyword>
<dbReference type="SUPFAM" id="SSF57184">
    <property type="entry name" value="Growth factor receptor domain"/>
    <property type="match status" value="1"/>
</dbReference>
<keyword evidence="10 26" id="KW-0732">Signal</keyword>
<dbReference type="SMART" id="SM00539">
    <property type="entry name" value="NIDO"/>
    <property type="match status" value="3"/>
</dbReference>
<keyword evidence="14 22" id="KW-0862">Zinc</keyword>
<dbReference type="EnsemblMetazoa" id="XM_038189900.1">
    <property type="protein sequence ID" value="XP_038045828.1"/>
    <property type="gene ID" value="LOC119720271"/>
</dbReference>
<dbReference type="GO" id="GO:0048592">
    <property type="term" value="P:eye morphogenesis"/>
    <property type="evidence" value="ECO:0007669"/>
    <property type="project" value="UniProtKB-ARBA"/>
</dbReference>
<feature type="transmembrane region" description="Helical" evidence="25">
    <location>
        <begin position="2779"/>
        <end position="2807"/>
    </location>
</feature>
<feature type="disulfide bond" evidence="23">
    <location>
        <begin position="553"/>
        <end position="562"/>
    </location>
</feature>
<sequence length="2910" mass="315476">MLLLSVLLVSSITVVHSGKIETTADCMMYLSKYGYVRPTTEGANMNEEDIIAGIYKFQSMAHIAETGECDAATKAMMNKPRCGFPDFDDDMDAKRRKRYVLFHTKWSKTDLTYRIDSVTPDIPDPSHVKDTFANALRVWAEVSSLTFTNASWDEAADFVINFYGEGHDLDIESDGAGGVLAFAYLPEDGRSFFDDNETWSINESPLPGIDLLFVAVHEFGHSLGLLHSNITDAVMYPYYPGYDPNFSLHEDDIAGIQALYGDSNFTRPTIPVPTATNPGVLFPFGVVEGDTFLPPSDDGSTGSIPLSSSFPFYDYSHNSLFVNTNGLISFLVQVSGFTTSPFPLGGNRRLVAVFWGDVNTNYGGTVSYRELHRNTSTEELFDRSDNITRQASGNYSQFSASSMFIATWDKVPFYGANAVGREITNTFQVVLVTDGSLSFAIYNYEDIRWTSGAYLGGSSSTGLGGTPAQVGFNSGDGFKYCSLPESRTDAIVDVDLQTNIGKRGRFLFRIDSTSEISEGQGCEMLHDPDDCAPNPCENGGICVDRFRSYICFCIDGYTGVNCTTPPAIPATTEELTSTSEQIITVTQSTQLPPTQQPPSGQPTSGQPPSGLPTSGQPPSGQPPSGQPTSGQPTSGQPTSGQPTSGQQPTTSPLSTTFPVQTSMNTTNPGILFPFGVVEGDTFLPPNDDRSSGTIPLSSSFPLYNYNHNSLFVNTNGVISFLVEVSTFTPLPFPLDGDRRLVAVFWGDVDIRYGGSVSYRELHRNISTQELFNWSETIVRQASSDYSRFSASSMFIATWNKVPFYGANAAGREITNTFQAVLVTDGSLSFAIYNYEDIRWTTGTASGGSSSTGRGGTPAQVGFNGGDGVNYCSLPESRTDAIVDVDLQTNIGTRGRFLFRIDSISEIDQGCEILHDPDDCDPDPCENGGICADGFRMYTCLCVNGYTGVNCTTPPVIDECDPASPSHNCDVNAICSDTRYSFICTCSAGYAGNGTFCTDVQSPNITCPANQTVYTNCRKTYSTVSLPDADFASDNSGVYSISIDVDGSAYQASVTVSLDLSASPHLLRYTATDESANYAECEMSITVADEPDASFCTATGNPTNCICLPQHAPYCNCSSGYCGHDCSQSAEGVECTGPAVPYPNCTDIDECNPGHSGPRCEADSTVQCPEVGNTCLDEGVSSVSVGWTLSADLDPSSDDITCRDLTDGATVNITGGVFGIGPHHVVCSSNAGAFADCLISFSVSSYPRLAVPEVGAQCTDPGMDTATVTWSEVYAMDAGEVTIDCTDSGDGIGVDLTGGVFGVGNYTITCIVTNDVGCVTSKNFTFTLYKNHLFTFGAEVGDFLLSNVPQQPQLSSKDLISPTISPPNFFPFCQELYEKLYFTDNGVIVLSNDRRLDKRAFSSATLPFFTGDEAMITPFWADVKGDAFTPTSNVFWQVYDQYDENVNQDKLDSISAAVSTKFGTFSANWALVVTWSNVKLASTLSDGTNTFQAVLATDGIHGFVIFNYDPCGTNWDFSFLLNRNVIQGFTCRGTFAQSVYVDIPSESLYRPGNIEGNTGQTGRWMFRLNTPSPGFVNPRLECHDWYHRQSPYPLFDDYFPSFQDICPCSLQSASFDRRFIEVPAYNVPWELQFDSGFPVVCFVRLFQVPGTPGPRCCYNTFTCDLLYDVRSPRIASVFERYPLSPAFYTEDLYQQWLDEEVWARYYCCGRSDLCHLYREWRPPMFCWSYRPLAWVWGWGDPHIVTIDGLEYSFNGLGEYTLVLIEDGDGQRVFELQGRTRQAVDTETGQLSQATVYSGFAAEYTGQGRVEIKLSNDAMDLVTTVNGDIVTPTAEGLLFNSLRLTRSDNPIEVSVIYAEYVTFTVRVNNSMADITILFNQDFRGRTKGLLGVWDDDPSNDTLRRDGTLQSASGDNGELLEIDFFEFGETWRITDADSLFYYLLPNESYDSLNDPNFNPDFLQDLLDRLPQDKIDEAKAVCGSSKACLYDSLALNDTSIGMATLVLNEMNTINMALSTNFPPNLTLVETIAVVVGQTFTLQLEAADPDGDNITYHLLQTVEGASISSDGGLFTWTPTNRSKVSIGFLATDGRANATLEPIVKLCDCENDGTCLFDQFVSGTNLVEDRFGVVLCECQMGFTGESCDMDYDACADNPCFTGVACTDEAPPSYNSTCGLCPEGLEGDGRSCQDINECELYRNQTASSGGPGCDQNCDNILLNFTCSCNPGYLLHEDGRRCIEIPATMAAVSTAASTTTYPPKSTTAEAPSPTAPMSTAASTTYRSATSPAGIPSTTPQRSAATPAATSKTTTAGLTSIVTSKSTSTETTANPIPTTSPGASLPETTSVSGSDGRVPTSAGSTTRSTTKEQSGTTETMTTSKSVGEQPRTTAKMTTAKPVADPTTERITSTVSNSRTSAEPSTKEQMRTTAKMTTAKPVADPTTERITSKVSNARTSAEPTTKEQTRTTAKMTTVKPAADPTTERITSKVSNARTSAEPTTKEQPRTTAKMTTAKPVADPTTERITSKISTARTSAEPTTEDCQLSAFSCLNGGTFDAEFCECVCPLTHSGATCADANPCLSSNRCPDAQHYCLPDINQDGFTCICNVFNGSFPQDDGACQQLPSKQIVLTANLDFNQTYKNPTSSAFQRLAAVFERAILMRLKEHPSTNGVLSVHVPWMEEGSVIVRSVASFENVAPSNVAIQEVMSSSLSLSDGNTVIDINRDSVIVNDGEVVCAPTYCKNGGTCNTSGNFPYHSFTCSCQASHTGERCETEIDGPGSDGLSTIALVLIIVGCAVLILVVACMLFCMCLLLLRQRTKPLAYRDHIQRLGVPRESRSILDLSTESGDVPRMADFDDERGRMSRLMHVMSRSPYLQQGLPGREEFIRPYIATGLEGPYRQDPHAEYAGRVVRNPMAI</sequence>
<dbReference type="GO" id="GO:0003002">
    <property type="term" value="P:regionalization"/>
    <property type="evidence" value="ECO:0007669"/>
    <property type="project" value="UniProtKB-ARBA"/>
</dbReference>
<feature type="compositionally biased region" description="Low complexity" evidence="24">
    <location>
        <begin position="626"/>
        <end position="656"/>
    </location>
</feature>
<feature type="binding site" evidence="22">
    <location>
        <position position="221"/>
    </location>
    <ligand>
        <name>Zn(2+)</name>
        <dbReference type="ChEBI" id="CHEBI:29105"/>
        <label>2</label>
        <note>catalytic</note>
    </ligand>
</feature>
<evidence type="ECO:0000256" key="23">
    <source>
        <dbReference type="PROSITE-ProRule" id="PRU00076"/>
    </source>
</evidence>
<evidence type="ECO:0000313" key="33">
    <source>
        <dbReference type="EnsemblMetazoa" id="XP_038045828.1"/>
    </source>
</evidence>
<feature type="binding site" evidence="22">
    <location>
        <position position="121"/>
    </location>
    <ligand>
        <name>Ca(2+)</name>
        <dbReference type="ChEBI" id="CHEBI:29108"/>
        <label>1</label>
    </ligand>
</feature>
<feature type="compositionally biased region" description="Polar residues" evidence="24">
    <location>
        <begin position="2308"/>
        <end position="2344"/>
    </location>
</feature>
<keyword evidence="7" id="KW-0645">Protease</keyword>
<dbReference type="InterPro" id="IPR001818">
    <property type="entry name" value="Pept_M10_metallopeptidase"/>
</dbReference>
<dbReference type="SUPFAM" id="SSF49313">
    <property type="entry name" value="Cadherin-like"/>
    <property type="match status" value="1"/>
</dbReference>
<dbReference type="PRINTS" id="PR00138">
    <property type="entry name" value="MATRIXIN"/>
</dbReference>
<dbReference type="SMART" id="SM00235">
    <property type="entry name" value="ZnMc"/>
    <property type="match status" value="1"/>
</dbReference>
<keyword evidence="11" id="KW-0677">Repeat</keyword>
<dbReference type="Pfam" id="PF00008">
    <property type="entry name" value="EGF"/>
    <property type="match status" value="2"/>
</dbReference>
<feature type="compositionally biased region" description="Polar residues" evidence="24">
    <location>
        <begin position="2352"/>
        <end position="2387"/>
    </location>
</feature>
<dbReference type="GO" id="GO:0009967">
    <property type="term" value="P:positive regulation of signal transduction"/>
    <property type="evidence" value="ECO:0007669"/>
    <property type="project" value="UniProtKB-ARBA"/>
</dbReference>
<evidence type="ECO:0000256" key="25">
    <source>
        <dbReference type="SAM" id="Phobius"/>
    </source>
</evidence>
<feature type="domain" description="EGF-like" evidence="28">
    <location>
        <begin position="527"/>
        <end position="563"/>
    </location>
</feature>
<dbReference type="InterPro" id="IPR009030">
    <property type="entry name" value="Growth_fac_rcpt_cys_sf"/>
</dbReference>
<dbReference type="PROSITE" id="PS00022">
    <property type="entry name" value="EGF_1"/>
    <property type="match status" value="4"/>
</dbReference>
<dbReference type="InterPro" id="IPR003886">
    <property type="entry name" value="NIDO_dom"/>
</dbReference>
<dbReference type="SMART" id="SM00181">
    <property type="entry name" value="EGF"/>
    <property type="match status" value="8"/>
</dbReference>
<keyword evidence="19 23" id="KW-1015">Disulfide bond</keyword>
<evidence type="ECO:0000256" key="14">
    <source>
        <dbReference type="ARBA" id="ARBA00022833"/>
    </source>
</evidence>
<dbReference type="Pfam" id="PF06119">
    <property type="entry name" value="NIDO"/>
    <property type="match status" value="3"/>
</dbReference>
<feature type="compositionally biased region" description="Low complexity" evidence="24">
    <location>
        <begin position="2295"/>
        <end position="2307"/>
    </location>
</feature>
<keyword evidence="8 25" id="KW-0812">Transmembrane</keyword>
<evidence type="ECO:0000256" key="20">
    <source>
        <dbReference type="ARBA" id="ARBA00023180"/>
    </source>
</evidence>
<dbReference type="InterPro" id="IPR024731">
    <property type="entry name" value="NELL2-like_EGF"/>
</dbReference>
<keyword evidence="18 25" id="KW-0472">Membrane</keyword>
<keyword evidence="20" id="KW-0325">Glycoprotein</keyword>
<comment type="subcellular location">
    <subcellularLocation>
        <location evidence="1">Apical cell membrane</location>
        <topology evidence="1">Single-pass type I membrane protein</topology>
    </subcellularLocation>
</comment>
<keyword evidence="3" id="KW-0217">Developmental protein</keyword>
<dbReference type="GO" id="GO:0048468">
    <property type="term" value="P:cell development"/>
    <property type="evidence" value="ECO:0007669"/>
    <property type="project" value="UniProtKB-ARBA"/>
</dbReference>
<evidence type="ECO:0000256" key="3">
    <source>
        <dbReference type="ARBA" id="ARBA00022473"/>
    </source>
</evidence>
<dbReference type="GO" id="GO:0007160">
    <property type="term" value="P:cell-matrix adhesion"/>
    <property type="evidence" value="ECO:0007669"/>
    <property type="project" value="InterPro"/>
</dbReference>
<dbReference type="SMART" id="SM00179">
    <property type="entry name" value="EGF_CA"/>
    <property type="match status" value="5"/>
</dbReference>
<keyword evidence="16 25" id="KW-1133">Transmembrane helix</keyword>
<evidence type="ECO:0000259" key="29">
    <source>
        <dbReference type="PROSITE" id="PS50825"/>
    </source>
</evidence>
<dbReference type="CDD" id="cd00054">
    <property type="entry name" value="EGF_CA"/>
    <property type="match status" value="2"/>
</dbReference>
<comment type="caution">
    <text evidence="23">Lacks conserved residue(s) required for the propagation of feature annotation.</text>
</comment>
<dbReference type="PANTHER" id="PTHR13802">
    <property type="entry name" value="MUCIN 4-RELATED"/>
    <property type="match status" value="1"/>
</dbReference>
<dbReference type="InterPro" id="IPR056619">
    <property type="entry name" value="C8-3_MUC4"/>
</dbReference>
<dbReference type="Gene3D" id="2.60.40.10">
    <property type="entry name" value="Immunoglobulins"/>
    <property type="match status" value="1"/>
</dbReference>
<dbReference type="FunFam" id="2.10.25.10:FF:000027">
    <property type="entry name" value="Thrombospondin 3"/>
    <property type="match status" value="1"/>
</dbReference>
<feature type="domain" description="EGF-like" evidence="28">
    <location>
        <begin position="955"/>
        <end position="997"/>
    </location>
</feature>
<keyword evidence="13" id="KW-0378">Hydrolase</keyword>
<feature type="binding site" evidence="22">
    <location>
        <position position="195"/>
    </location>
    <ligand>
        <name>Ca(2+)</name>
        <dbReference type="ChEBI" id="CHEBI:29108"/>
        <label>1</label>
    </ligand>
</feature>
<feature type="signal peptide" evidence="26">
    <location>
        <begin position="1"/>
        <end position="17"/>
    </location>
</feature>
<evidence type="ECO:0000256" key="24">
    <source>
        <dbReference type="SAM" id="MobiDB-lite"/>
    </source>
</evidence>
<dbReference type="GO" id="GO:0030182">
    <property type="term" value="P:neuron differentiation"/>
    <property type="evidence" value="ECO:0007669"/>
    <property type="project" value="UniProtKB-ARBA"/>
</dbReference>
<dbReference type="PROSITE" id="PS01186">
    <property type="entry name" value="EGF_2"/>
    <property type="match status" value="4"/>
</dbReference>
<feature type="domain" description="SEA" evidence="27">
    <location>
        <begin position="2612"/>
        <end position="2727"/>
    </location>
</feature>
<feature type="domain" description="AMOP" evidence="30">
    <location>
        <begin position="1573"/>
        <end position="1720"/>
    </location>
</feature>
<comment type="cofactor">
    <cofactor evidence="22">
        <name>Zn(2+)</name>
        <dbReference type="ChEBI" id="CHEBI:29105"/>
    </cofactor>
    <text evidence="22">Binds 2 Zn(2+) ions per subunit.</text>
</comment>
<feature type="compositionally biased region" description="Polar residues" evidence="24">
    <location>
        <begin position="2481"/>
        <end position="2492"/>
    </location>
</feature>
<keyword evidence="15 22" id="KW-0106">Calcium</keyword>
<feature type="domain" description="EGF-like" evidence="28">
    <location>
        <begin position="2725"/>
        <end position="2765"/>
    </location>
</feature>
<feature type="active site" evidence="21">
    <location>
        <position position="218"/>
    </location>
</feature>
<dbReference type="InterPro" id="IPR000082">
    <property type="entry name" value="SEA_dom"/>
</dbReference>
<feature type="binding site" evidence="22">
    <location>
        <position position="175"/>
    </location>
    <ligand>
        <name>Ca(2+)</name>
        <dbReference type="ChEBI" id="CHEBI:29108"/>
        <label>3</label>
    </ligand>
</feature>
<dbReference type="SUPFAM" id="SSF55486">
    <property type="entry name" value="Metalloproteases ('zincins'), catalytic domain"/>
    <property type="match status" value="1"/>
</dbReference>
<evidence type="ECO:0000259" key="28">
    <source>
        <dbReference type="PROSITE" id="PS50026"/>
    </source>
</evidence>
<dbReference type="InterPro" id="IPR036365">
    <property type="entry name" value="PGBD-like_sf"/>
</dbReference>
<dbReference type="PROSITE" id="PS50856">
    <property type="entry name" value="AMOP"/>
    <property type="match status" value="1"/>
</dbReference>
<dbReference type="InterPro" id="IPR051495">
    <property type="entry name" value="Epithelial_Barrier/Signaling"/>
</dbReference>